<feature type="domain" description="Polymerase beta nucleotidyltransferase" evidence="1">
    <location>
        <begin position="14"/>
        <end position="99"/>
    </location>
</feature>
<proteinExistence type="predicted"/>
<evidence type="ECO:0000259" key="1">
    <source>
        <dbReference type="Pfam" id="PF18765"/>
    </source>
</evidence>
<name>A0A0S4XNQ7_9BACT</name>
<dbReference type="InterPro" id="IPR041633">
    <property type="entry name" value="Polbeta"/>
</dbReference>
<dbReference type="Gene3D" id="3.30.460.10">
    <property type="entry name" value="Beta Polymerase, domain 2"/>
    <property type="match status" value="1"/>
</dbReference>
<dbReference type="AlphaFoldDB" id="A0A0S4XNQ7"/>
<sequence>MQATKENILQYLGEIKSEFSSNGITVVALFGSYAKNTQTPYSDIDIAIGKQSDFLERHSAYSYFDTIAKLKELIGKKFHRNIDVFDIDSKSPFMESIKKEILYV</sequence>
<dbReference type="Pfam" id="PF18765">
    <property type="entry name" value="Polbeta"/>
    <property type="match status" value="1"/>
</dbReference>
<keyword evidence="2" id="KW-0548">Nucleotidyltransferase</keyword>
<reference evidence="2" key="1">
    <citation type="submission" date="2015-11" db="EMBL/GenBank/DDBJ databases">
        <authorList>
            <person name="Zhang Y."/>
            <person name="Guo Z."/>
        </authorList>
    </citation>
    <scope>NUCLEOTIDE SEQUENCE</scope>
    <source>
        <strain evidence="2">BN30871</strain>
    </source>
</reference>
<dbReference type="PANTHER" id="PTHR43852:SF2">
    <property type="entry name" value="PROTEIN ADENYLYLTRANSFERASE MNTA"/>
    <property type="match status" value="1"/>
</dbReference>
<evidence type="ECO:0000313" key="2">
    <source>
        <dbReference type="EMBL" id="CUV65398.1"/>
    </source>
</evidence>
<protein>
    <submittedName>
        <fullName evidence="2">Putative nucleotidyltransferase</fullName>
        <ecNumber evidence="2">2.7.7.-</ecNumber>
    </submittedName>
</protein>
<dbReference type="GO" id="GO:0016779">
    <property type="term" value="F:nucleotidyltransferase activity"/>
    <property type="evidence" value="ECO:0007669"/>
    <property type="project" value="UniProtKB-KW"/>
</dbReference>
<dbReference type="PANTHER" id="PTHR43852">
    <property type="entry name" value="NUCLEOTIDYLTRANSFERASE"/>
    <property type="match status" value="1"/>
</dbReference>
<organism evidence="2">
    <name type="scientific">Sulfurovum sp. enrichment culture clone C5</name>
    <dbReference type="NCBI Taxonomy" id="497650"/>
    <lineage>
        <taxon>Bacteria</taxon>
        <taxon>Pseudomonadati</taxon>
        <taxon>Campylobacterota</taxon>
        <taxon>Epsilonproteobacteria</taxon>
        <taxon>Campylobacterales</taxon>
        <taxon>Sulfurovaceae</taxon>
        <taxon>Sulfurovum</taxon>
        <taxon>environmental samples</taxon>
    </lineage>
</organism>
<dbReference type="CDD" id="cd05403">
    <property type="entry name" value="NT_KNTase_like"/>
    <property type="match status" value="1"/>
</dbReference>
<gene>
    <name evidence="2" type="ORF">BN3087_330013</name>
</gene>
<accession>A0A0S4XNQ7</accession>
<dbReference type="EMBL" id="FAXN01000033">
    <property type="protein sequence ID" value="CUV65398.1"/>
    <property type="molecule type" value="Genomic_DNA"/>
</dbReference>
<keyword evidence="2" id="KW-0808">Transferase</keyword>
<dbReference type="EC" id="2.7.7.-" evidence="2"/>
<dbReference type="InterPro" id="IPR043519">
    <property type="entry name" value="NT_sf"/>
</dbReference>
<dbReference type="SUPFAM" id="SSF81301">
    <property type="entry name" value="Nucleotidyltransferase"/>
    <property type="match status" value="1"/>
</dbReference>
<dbReference type="InterPro" id="IPR052930">
    <property type="entry name" value="TA_antitoxin_MntA"/>
</dbReference>